<keyword evidence="3" id="KW-1185">Reference proteome</keyword>
<comment type="caution">
    <text evidence="2">The sequence shown here is derived from an EMBL/GenBank/DDBJ whole genome shotgun (WGS) entry which is preliminary data.</text>
</comment>
<reference evidence="2" key="1">
    <citation type="journal article" date="2021" name="Nat. Commun.">
        <title>Genetic determinants of endophytism in the Arabidopsis root mycobiome.</title>
        <authorList>
            <person name="Mesny F."/>
            <person name="Miyauchi S."/>
            <person name="Thiergart T."/>
            <person name="Pickel B."/>
            <person name="Atanasova L."/>
            <person name="Karlsson M."/>
            <person name="Huettel B."/>
            <person name="Barry K.W."/>
            <person name="Haridas S."/>
            <person name="Chen C."/>
            <person name="Bauer D."/>
            <person name="Andreopoulos W."/>
            <person name="Pangilinan J."/>
            <person name="LaButti K."/>
            <person name="Riley R."/>
            <person name="Lipzen A."/>
            <person name="Clum A."/>
            <person name="Drula E."/>
            <person name="Henrissat B."/>
            <person name="Kohler A."/>
            <person name="Grigoriev I.V."/>
            <person name="Martin F.M."/>
            <person name="Hacquard S."/>
        </authorList>
    </citation>
    <scope>NUCLEOTIDE SEQUENCE</scope>
    <source>
        <strain evidence="2">MPI-CAGE-CH-0235</strain>
    </source>
</reference>
<dbReference type="Proteomes" id="UP000813444">
    <property type="component" value="Unassembled WGS sequence"/>
</dbReference>
<feature type="region of interest" description="Disordered" evidence="1">
    <location>
        <begin position="1"/>
        <end position="43"/>
    </location>
</feature>
<feature type="region of interest" description="Disordered" evidence="1">
    <location>
        <begin position="419"/>
        <end position="442"/>
    </location>
</feature>
<organism evidence="2 3">
    <name type="scientific">Stachybotrys elegans</name>
    <dbReference type="NCBI Taxonomy" id="80388"/>
    <lineage>
        <taxon>Eukaryota</taxon>
        <taxon>Fungi</taxon>
        <taxon>Dikarya</taxon>
        <taxon>Ascomycota</taxon>
        <taxon>Pezizomycotina</taxon>
        <taxon>Sordariomycetes</taxon>
        <taxon>Hypocreomycetidae</taxon>
        <taxon>Hypocreales</taxon>
        <taxon>Stachybotryaceae</taxon>
        <taxon>Stachybotrys</taxon>
    </lineage>
</organism>
<proteinExistence type="predicted"/>
<dbReference type="EMBL" id="JAGPNK010000031">
    <property type="protein sequence ID" value="KAH7303614.1"/>
    <property type="molecule type" value="Genomic_DNA"/>
</dbReference>
<sequence length="442" mass="49322">MTASLPASDLKGRPAPDAESPDAESVAQHGASTTQHRQRGPRGSLYDIMRQNAGLSLFLRPICWTDRHTELLGVHFNELPPCTEPVPPTIPGSSPSSGHMRPSDTIKKLNEALTEILIPSTPIAFRTTSPIQTILETLWPKAFSNPQTLQDLHLFFGRHVYRDSVKINFLWNKPLEIPSPSSSFSSEATLPADSFNLPSAQSSPRCSLPAPTPMVCYVAKPHVASIRKRIFRIFPCPNGTINVPVQRLHELQSKQMAPANLDEDAHIIGVILAMAQRQFYGIPPPSSRRNSVWFTGNGPLPRPDFHDTKVRVLTYDIDTAEFIVYTGHVTAKFLDRFHRPRRAPSVDDDEKSGLRIEYTRVPIWPILGLREGLGKALGTEVVGPFEPSEIERWETDNTPKSRTRKRTVLAEVFNRSLEDATVEPPAPKRRRLDRGNSVQIAV</sequence>
<evidence type="ECO:0000313" key="2">
    <source>
        <dbReference type="EMBL" id="KAH7303614.1"/>
    </source>
</evidence>
<accession>A0A8K0SDE8</accession>
<protein>
    <submittedName>
        <fullName evidence="2">Uncharacterized protein</fullName>
    </submittedName>
</protein>
<evidence type="ECO:0000313" key="3">
    <source>
        <dbReference type="Proteomes" id="UP000813444"/>
    </source>
</evidence>
<gene>
    <name evidence="2" type="ORF">B0I35DRAFT_446530</name>
</gene>
<name>A0A8K0SDE8_9HYPO</name>
<dbReference type="OrthoDB" id="5236816at2759"/>
<evidence type="ECO:0000256" key="1">
    <source>
        <dbReference type="SAM" id="MobiDB-lite"/>
    </source>
</evidence>
<dbReference type="AlphaFoldDB" id="A0A8K0SDE8"/>